<evidence type="ECO:0000313" key="7">
    <source>
        <dbReference type="EMBL" id="KAJ6231999.1"/>
    </source>
</evidence>
<organism evidence="7 8">
    <name type="scientific">Anaeramoeba flamelloides</name>
    <dbReference type="NCBI Taxonomy" id="1746091"/>
    <lineage>
        <taxon>Eukaryota</taxon>
        <taxon>Metamonada</taxon>
        <taxon>Anaeramoebidae</taxon>
        <taxon>Anaeramoeba</taxon>
    </lineage>
</organism>
<evidence type="ECO:0000256" key="1">
    <source>
        <dbReference type="ARBA" id="ARBA00022618"/>
    </source>
</evidence>
<dbReference type="InterPro" id="IPR048258">
    <property type="entry name" value="Cyclins_cyclin-box"/>
</dbReference>
<comment type="similarity">
    <text evidence="4">Belongs to the cyclin family.</text>
</comment>
<keyword evidence="3" id="KW-0131">Cell cycle</keyword>
<dbReference type="InterPro" id="IPR036915">
    <property type="entry name" value="Cyclin-like_sf"/>
</dbReference>
<comment type="caution">
    <text evidence="7">The sequence shown here is derived from an EMBL/GenBank/DDBJ whole genome shotgun (WGS) entry which is preliminary data.</text>
</comment>
<dbReference type="Pfam" id="PF00134">
    <property type="entry name" value="Cyclin_N"/>
    <property type="match status" value="1"/>
</dbReference>
<evidence type="ECO:0000256" key="5">
    <source>
        <dbReference type="SAM" id="MobiDB-lite"/>
    </source>
</evidence>
<sequence>MNIEPITDRFFKSSFSGVQPSYLNFQNRPSQIFLDSSFSENQTKHKYKKEKFKQTQQQQQNIIVEKLRNKNMISSTLFTKRITTKQKPINNFRAHGLNLEAMWKTTTPNKITDHSFLRKIEKKKQSKKEHFFEFQKNTFRRNCKRKNKNGNNKENVNMNIVSNKKDSFDQIKMERETANVNKHQNHLFNPELNQMTKQKKPLFHYVANISHSNNGNKMYNKNNNNNNNTIQKNKNKNNINNNNNNNLLNNNNNNNHKNNNNKSEYNNTSFKSEKPKESTQTKKDKIKNILNNLNSSNCSYSNQEYLTEQFESYLKREKHYQADPFYLNRQKFTEIDRIEIINWLSLICEEYELQQETFLIAINIFDRYLSLYDDFPFQLLKVLGVVSLFIASKVEEIYSLTIPDLINIMDGKIKKQTLLKFEMSIFNSLKFRTSPVTTHNWLQLFVQKLIWQDPNLLPQDLKEIWVSKCEFDPNVKINNKKNQEKDNYDNENSNVDENDHKNNHLRLHKHKYNFDNNYNLNHNLSLNNTNNNNNEKKPFNDYSHFDKISNQMNNINNNIFTKNRKQPFSTFNLFQKTNFNFKINNGDNIKNYNKIMFYNKSHNSNSNTDINDNIKIDVFEKRNPKKQNENFPNCKHDLKKKGFEKKNNQILNFIQFEQQRKSEKETQRINNSLCKLKNDDQQLINLDNQNLPKFSSGKIVNQTKYCDPNQQFSKYDNNKENNNNDNDGDDDDDDQSNNKMEIENNIDYSNKYKFNSKIQPKVKNQKSKQINQTKHTFEKEEESKGEEEEEEEEIIYELFDKNNSKKNSYPLNFNSFSQKNKPKKICKIKKINKYGSYNQTVYKIKEYPKKIFFQFSQLLTVLTMDPTSLQFLPSQIAASIFYLYFEKDFNNITQRITFYSKNQLQNCIDWIKMYESFLYETNSGCYTSSYDDGDDDDDDDDDDGKISKNEPYNLHFHNDQFQKFVTNLFQNLTDFSPKKYF</sequence>
<evidence type="ECO:0000259" key="6">
    <source>
        <dbReference type="SMART" id="SM00385"/>
    </source>
</evidence>
<evidence type="ECO:0000256" key="2">
    <source>
        <dbReference type="ARBA" id="ARBA00023127"/>
    </source>
</evidence>
<name>A0ABQ8XHL8_9EUKA</name>
<gene>
    <name evidence="7" type="ORF">M0813_05364</name>
</gene>
<dbReference type="Proteomes" id="UP001150062">
    <property type="component" value="Unassembled WGS sequence"/>
</dbReference>
<feature type="compositionally biased region" description="Acidic residues" evidence="5">
    <location>
        <begin position="726"/>
        <end position="735"/>
    </location>
</feature>
<reference evidence="7" key="1">
    <citation type="submission" date="2022-08" db="EMBL/GenBank/DDBJ databases">
        <title>Novel sulfate-reducing endosymbionts in the free-living metamonad Anaeramoeba.</title>
        <authorList>
            <person name="Jerlstrom-Hultqvist J."/>
            <person name="Cepicka I."/>
            <person name="Gallot-Lavallee L."/>
            <person name="Salas-Leiva D."/>
            <person name="Curtis B.A."/>
            <person name="Zahonova K."/>
            <person name="Pipaliya S."/>
            <person name="Dacks J."/>
            <person name="Roger A.J."/>
        </authorList>
    </citation>
    <scope>NUCLEOTIDE SEQUENCE</scope>
    <source>
        <strain evidence="7">Schooner1</strain>
    </source>
</reference>
<keyword evidence="2 4" id="KW-0195">Cyclin</keyword>
<dbReference type="SUPFAM" id="SSF47954">
    <property type="entry name" value="Cyclin-like"/>
    <property type="match status" value="2"/>
</dbReference>
<dbReference type="PROSITE" id="PS00292">
    <property type="entry name" value="CYCLINS"/>
    <property type="match status" value="1"/>
</dbReference>
<feature type="region of interest" description="Disordered" evidence="5">
    <location>
        <begin position="477"/>
        <end position="500"/>
    </location>
</feature>
<evidence type="ECO:0000313" key="8">
    <source>
        <dbReference type="Proteomes" id="UP001150062"/>
    </source>
</evidence>
<dbReference type="PANTHER" id="PTHR10177">
    <property type="entry name" value="CYCLINS"/>
    <property type="match status" value="1"/>
</dbReference>
<feature type="compositionally biased region" description="Basic and acidic residues" evidence="5">
    <location>
        <begin position="271"/>
        <end position="282"/>
    </location>
</feature>
<protein>
    <submittedName>
        <fullName evidence="7">G1/s-specific cyclin-e</fullName>
    </submittedName>
</protein>
<evidence type="ECO:0000256" key="3">
    <source>
        <dbReference type="ARBA" id="ARBA00023306"/>
    </source>
</evidence>
<dbReference type="SMART" id="SM00385">
    <property type="entry name" value="CYCLIN"/>
    <property type="match status" value="1"/>
</dbReference>
<feature type="region of interest" description="Disordered" evidence="5">
    <location>
        <begin position="212"/>
        <end position="282"/>
    </location>
</feature>
<dbReference type="InterPro" id="IPR013763">
    <property type="entry name" value="Cyclin-like_dom"/>
</dbReference>
<feature type="compositionally biased region" description="Acidic residues" evidence="5">
    <location>
        <begin position="783"/>
        <end position="792"/>
    </location>
</feature>
<feature type="compositionally biased region" description="Low complexity" evidence="5">
    <location>
        <begin position="213"/>
        <end position="267"/>
    </location>
</feature>
<feature type="domain" description="Cyclin-like" evidence="6">
    <location>
        <begin position="342"/>
        <end position="427"/>
    </location>
</feature>
<keyword evidence="1" id="KW-0132">Cell division</keyword>
<feature type="region of interest" description="Disordered" evidence="5">
    <location>
        <begin position="708"/>
        <end position="792"/>
    </location>
</feature>
<proteinExistence type="inferred from homology"/>
<dbReference type="Pfam" id="PF02984">
    <property type="entry name" value="Cyclin_C"/>
    <property type="match status" value="1"/>
</dbReference>
<feature type="compositionally biased region" description="Polar residues" evidence="5">
    <location>
        <begin position="746"/>
        <end position="758"/>
    </location>
</feature>
<evidence type="ECO:0000256" key="4">
    <source>
        <dbReference type="RuleBase" id="RU000383"/>
    </source>
</evidence>
<dbReference type="InterPro" id="IPR039361">
    <property type="entry name" value="Cyclin"/>
</dbReference>
<dbReference type="InterPro" id="IPR006671">
    <property type="entry name" value="Cyclin_N"/>
</dbReference>
<accession>A0ABQ8XHL8</accession>
<dbReference type="InterPro" id="IPR004367">
    <property type="entry name" value="Cyclin_C-dom"/>
</dbReference>
<dbReference type="EMBL" id="JAOAOG010000296">
    <property type="protein sequence ID" value="KAJ6231999.1"/>
    <property type="molecule type" value="Genomic_DNA"/>
</dbReference>
<dbReference type="Gene3D" id="1.10.472.10">
    <property type="entry name" value="Cyclin-like"/>
    <property type="match status" value="3"/>
</dbReference>
<keyword evidence="8" id="KW-1185">Reference proteome</keyword>